<dbReference type="InterPro" id="IPR000960">
    <property type="entry name" value="Flavin_mOase"/>
</dbReference>
<evidence type="ECO:0000256" key="2">
    <source>
        <dbReference type="ARBA" id="ARBA00009183"/>
    </source>
</evidence>
<keyword evidence="6" id="KW-0560">Oxidoreductase</keyword>
<reference evidence="8" key="2">
    <citation type="journal article" date="2023" name="IMA Fungus">
        <title>Comparative genomic study of the Penicillium genus elucidates a diverse pangenome and 15 lateral gene transfer events.</title>
        <authorList>
            <person name="Petersen C."/>
            <person name="Sorensen T."/>
            <person name="Nielsen M.R."/>
            <person name="Sondergaard T.E."/>
            <person name="Sorensen J.L."/>
            <person name="Fitzpatrick D.A."/>
            <person name="Frisvad J.C."/>
            <person name="Nielsen K.L."/>
        </authorList>
    </citation>
    <scope>NUCLEOTIDE SEQUENCE</scope>
    <source>
        <strain evidence="8">IBT 19713</strain>
    </source>
</reference>
<name>A0A9W9TFD6_9EURO</name>
<dbReference type="GO" id="GO:0050660">
    <property type="term" value="F:flavin adenine dinucleotide binding"/>
    <property type="evidence" value="ECO:0007669"/>
    <property type="project" value="InterPro"/>
</dbReference>
<sequence length="504" mass="56109">MSAVSMAQRLHFPSADSQVGVASSSSDDSPPVYGTMAIKSVAVIGAGPAGVIAVDALVKEQAFDVIRVFERQEKAGGCWVSRDDEPPRELDLDRLADRTADAPVAIPASLPCRTPPLTQQRFTDSPIYPGLETNVDASAMSFSQESIPVVRSEWSIQRHGEDTPFRPHAVIRQYVEDVLTVNGNQHLVEYNTTVERAIKNPETEKWDVVLRRRELHDGAPSDYWWSETFDAIMVASGHYAVPYIPAIKGLKELAMRNPGSVEHTKHYRGPEKYRGKKVVTVGASVSAADTAISVTSTARSPVIAVVRGRYNPFFGDEAFKNPNIQRRPPISHITERTVHFEDGTSESDVDHIIFGTGFTWQLPFLPQIPTRNNRVPDIFLHVFHREPTLMFIGAVGAGLTFKIFEWQAVAAARVLAGKASLPPMAEREKWEKEGIEQRGDGPSFSVVSPHFESYFERLRAIAGPPRDGKGRPLPAFDENWVIAFNSGHERRKRMWRRLNRGAQL</sequence>
<dbReference type="Gene3D" id="3.50.50.60">
    <property type="entry name" value="FAD/NAD(P)-binding domain"/>
    <property type="match status" value="2"/>
</dbReference>
<reference evidence="8" key="1">
    <citation type="submission" date="2022-11" db="EMBL/GenBank/DDBJ databases">
        <authorList>
            <person name="Petersen C."/>
        </authorList>
    </citation>
    <scope>NUCLEOTIDE SEQUENCE</scope>
    <source>
        <strain evidence="8">IBT 19713</strain>
    </source>
</reference>
<dbReference type="PRINTS" id="PR00370">
    <property type="entry name" value="FMOXYGENASE"/>
</dbReference>
<evidence type="ECO:0000256" key="7">
    <source>
        <dbReference type="SAM" id="MobiDB-lite"/>
    </source>
</evidence>
<dbReference type="InterPro" id="IPR036188">
    <property type="entry name" value="FAD/NAD-bd_sf"/>
</dbReference>
<accession>A0A9W9TFD6</accession>
<dbReference type="AlphaFoldDB" id="A0A9W9TFD6"/>
<dbReference type="InterPro" id="IPR050346">
    <property type="entry name" value="FMO-like"/>
</dbReference>
<gene>
    <name evidence="8" type="ORF">N7468_009573</name>
</gene>
<keyword evidence="9" id="KW-1185">Reference proteome</keyword>
<keyword evidence="5" id="KW-0521">NADP</keyword>
<keyword evidence="3" id="KW-0285">Flavoprotein</keyword>
<dbReference type="GeneID" id="83206172"/>
<dbReference type="Proteomes" id="UP001150941">
    <property type="component" value="Unassembled WGS sequence"/>
</dbReference>
<dbReference type="SUPFAM" id="SSF51905">
    <property type="entry name" value="FAD/NAD(P)-binding domain"/>
    <property type="match status" value="2"/>
</dbReference>
<dbReference type="FunFam" id="3.50.50.60:FF:000023">
    <property type="entry name" value="Dimethylaniline monooxygenase [N-oxide-forming]"/>
    <property type="match status" value="1"/>
</dbReference>
<evidence type="ECO:0008006" key="10">
    <source>
        <dbReference type="Google" id="ProtNLM"/>
    </source>
</evidence>
<protein>
    <recommendedName>
        <fullName evidence="10">Monooxygenase</fullName>
    </recommendedName>
</protein>
<evidence type="ECO:0000256" key="5">
    <source>
        <dbReference type="ARBA" id="ARBA00022857"/>
    </source>
</evidence>
<dbReference type="RefSeq" id="XP_058327199.1">
    <property type="nucleotide sequence ID" value="XM_058478869.1"/>
</dbReference>
<comment type="caution">
    <text evidence="8">The sequence shown here is derived from an EMBL/GenBank/DDBJ whole genome shotgun (WGS) entry which is preliminary data.</text>
</comment>
<evidence type="ECO:0000313" key="9">
    <source>
        <dbReference type="Proteomes" id="UP001150941"/>
    </source>
</evidence>
<comment type="cofactor">
    <cofactor evidence="1">
        <name>FAD</name>
        <dbReference type="ChEBI" id="CHEBI:57692"/>
    </cofactor>
</comment>
<dbReference type="EMBL" id="JAPQKS010000007">
    <property type="protein sequence ID" value="KAJ5220369.1"/>
    <property type="molecule type" value="Genomic_DNA"/>
</dbReference>
<evidence type="ECO:0000256" key="1">
    <source>
        <dbReference type="ARBA" id="ARBA00001974"/>
    </source>
</evidence>
<comment type="similarity">
    <text evidence="2">Belongs to the FMO family.</text>
</comment>
<evidence type="ECO:0000256" key="4">
    <source>
        <dbReference type="ARBA" id="ARBA00022827"/>
    </source>
</evidence>
<evidence type="ECO:0000256" key="3">
    <source>
        <dbReference type="ARBA" id="ARBA00022630"/>
    </source>
</evidence>
<evidence type="ECO:0000256" key="6">
    <source>
        <dbReference type="ARBA" id="ARBA00023002"/>
    </source>
</evidence>
<evidence type="ECO:0000313" key="8">
    <source>
        <dbReference type="EMBL" id="KAJ5220369.1"/>
    </source>
</evidence>
<proteinExistence type="inferred from homology"/>
<dbReference type="Pfam" id="PF00743">
    <property type="entry name" value="FMO-like"/>
    <property type="match status" value="2"/>
</dbReference>
<feature type="region of interest" description="Disordered" evidence="7">
    <location>
        <begin position="107"/>
        <end position="126"/>
    </location>
</feature>
<dbReference type="InterPro" id="IPR020946">
    <property type="entry name" value="Flavin_mOase-like"/>
</dbReference>
<dbReference type="GO" id="GO:0050661">
    <property type="term" value="F:NADP binding"/>
    <property type="evidence" value="ECO:0007669"/>
    <property type="project" value="InterPro"/>
</dbReference>
<organism evidence="8 9">
    <name type="scientific">Penicillium chermesinum</name>
    <dbReference type="NCBI Taxonomy" id="63820"/>
    <lineage>
        <taxon>Eukaryota</taxon>
        <taxon>Fungi</taxon>
        <taxon>Dikarya</taxon>
        <taxon>Ascomycota</taxon>
        <taxon>Pezizomycotina</taxon>
        <taxon>Eurotiomycetes</taxon>
        <taxon>Eurotiomycetidae</taxon>
        <taxon>Eurotiales</taxon>
        <taxon>Aspergillaceae</taxon>
        <taxon>Penicillium</taxon>
    </lineage>
</organism>
<keyword evidence="4" id="KW-0274">FAD</keyword>
<dbReference type="GO" id="GO:0004499">
    <property type="term" value="F:N,N-dimethylaniline monooxygenase activity"/>
    <property type="evidence" value="ECO:0007669"/>
    <property type="project" value="InterPro"/>
</dbReference>
<dbReference type="OrthoDB" id="66881at2759"/>
<dbReference type="PANTHER" id="PTHR23023">
    <property type="entry name" value="DIMETHYLANILINE MONOOXYGENASE"/>
    <property type="match status" value="1"/>
</dbReference>